<reference evidence="10 11" key="1">
    <citation type="submission" date="2021-06" db="EMBL/GenBank/DDBJ databases">
        <title>Genome-based taxonomic framework of Microbacterium strains isolated from marine environment, the description of four new species and reclassification of four preexisting species.</title>
        <authorList>
            <person name="Lee S.D."/>
            <person name="Kim S.-M."/>
            <person name="Byeon Y.-S."/>
            <person name="Yang H.L."/>
            <person name="Kim I.S."/>
        </authorList>
    </citation>
    <scope>NUCLEOTIDE SEQUENCE [LARGE SCALE GENOMIC DNA]</scope>
    <source>
        <strain evidence="10 11">KACC 14465</strain>
    </source>
</reference>
<evidence type="ECO:0000256" key="1">
    <source>
        <dbReference type="ARBA" id="ARBA00004651"/>
    </source>
</evidence>
<evidence type="ECO:0000256" key="3">
    <source>
        <dbReference type="ARBA" id="ARBA00022475"/>
    </source>
</evidence>
<dbReference type="RefSeq" id="WP_282215057.1">
    <property type="nucleotide sequence ID" value="NZ_BAAAUN010000001.1"/>
</dbReference>
<dbReference type="CDD" id="cd06261">
    <property type="entry name" value="TM_PBP2"/>
    <property type="match status" value="1"/>
</dbReference>
<comment type="subcellular location">
    <subcellularLocation>
        <location evidence="1 7">Cell membrane</location>
        <topology evidence="1 7">Multi-pass membrane protein</topology>
    </subcellularLocation>
</comment>
<feature type="transmembrane region" description="Helical" evidence="7">
    <location>
        <begin position="236"/>
        <end position="256"/>
    </location>
</feature>
<evidence type="ECO:0000256" key="5">
    <source>
        <dbReference type="ARBA" id="ARBA00022989"/>
    </source>
</evidence>
<feature type="transmembrane region" description="Helical" evidence="7">
    <location>
        <begin position="127"/>
        <end position="151"/>
    </location>
</feature>
<feature type="transmembrane region" description="Helical" evidence="7">
    <location>
        <begin position="292"/>
        <end position="311"/>
    </location>
</feature>
<dbReference type="Proteomes" id="UP001215097">
    <property type="component" value="Chromosome"/>
</dbReference>
<gene>
    <name evidence="10" type="ORF">KV395_17335</name>
</gene>
<name>A0ABY7XRZ9_MICLT</name>
<proteinExistence type="inferred from homology"/>
<sequence length="326" mass="34847">MTFSSTSLEAEAEATPAGDSSLHETLESPPASGRRLLRAFLTDWGAMLSSAYILLIILMAIFAPLLTMLSGWGPYEFDQAAIDPNLGAIPIGPFGGISAEHWFGVEPGSGRDIFARIAYGARVSMTVALSATLLTTVIGVVMGLLAGYFGGLVDLVISRVMEFLMAFPALIFMIAILSALPADNRVFLLVVVISLFGWPYLARIVRSQTLSLKEREFVEAAKASGASSRRIIFREILPNLQSTIIVMATLAVPGYIGTEAGLSFLGVGVVPPTPSWGQMIAAATPWYAVDPMYFVIPGAFLFLLVLSFTTLGDRIRTIATSGEARS</sequence>
<evidence type="ECO:0000256" key="8">
    <source>
        <dbReference type="SAM" id="MobiDB-lite"/>
    </source>
</evidence>
<organism evidence="10 11">
    <name type="scientific">Microbacterium luteolum</name>
    <name type="common">Aureobacterium luteolum</name>
    <dbReference type="NCBI Taxonomy" id="69367"/>
    <lineage>
        <taxon>Bacteria</taxon>
        <taxon>Bacillati</taxon>
        <taxon>Actinomycetota</taxon>
        <taxon>Actinomycetes</taxon>
        <taxon>Micrococcales</taxon>
        <taxon>Microbacteriaceae</taxon>
        <taxon>Microbacterium</taxon>
    </lineage>
</organism>
<dbReference type="InterPro" id="IPR025966">
    <property type="entry name" value="OppC_N"/>
</dbReference>
<protein>
    <submittedName>
        <fullName evidence="10">ABC transporter permease</fullName>
    </submittedName>
</protein>
<keyword evidence="4 7" id="KW-0812">Transmembrane</keyword>
<evidence type="ECO:0000313" key="10">
    <source>
        <dbReference type="EMBL" id="WDM44905.1"/>
    </source>
</evidence>
<evidence type="ECO:0000259" key="9">
    <source>
        <dbReference type="PROSITE" id="PS50928"/>
    </source>
</evidence>
<evidence type="ECO:0000313" key="11">
    <source>
        <dbReference type="Proteomes" id="UP001215097"/>
    </source>
</evidence>
<keyword evidence="5 7" id="KW-1133">Transmembrane helix</keyword>
<dbReference type="PANTHER" id="PTHR43386">
    <property type="entry name" value="OLIGOPEPTIDE TRANSPORT SYSTEM PERMEASE PROTEIN APPC"/>
    <property type="match status" value="1"/>
</dbReference>
<feature type="region of interest" description="Disordered" evidence="8">
    <location>
        <begin position="1"/>
        <end position="29"/>
    </location>
</feature>
<evidence type="ECO:0000256" key="6">
    <source>
        <dbReference type="ARBA" id="ARBA00023136"/>
    </source>
</evidence>
<dbReference type="Pfam" id="PF00528">
    <property type="entry name" value="BPD_transp_1"/>
    <property type="match status" value="1"/>
</dbReference>
<evidence type="ECO:0000256" key="2">
    <source>
        <dbReference type="ARBA" id="ARBA00022448"/>
    </source>
</evidence>
<accession>A0ABY7XRZ9</accession>
<keyword evidence="6 7" id="KW-0472">Membrane</keyword>
<comment type="similarity">
    <text evidence="7">Belongs to the binding-protein-dependent transport system permease family.</text>
</comment>
<dbReference type="Gene3D" id="1.10.3720.10">
    <property type="entry name" value="MetI-like"/>
    <property type="match status" value="1"/>
</dbReference>
<dbReference type="Pfam" id="PF12911">
    <property type="entry name" value="OppC_N"/>
    <property type="match status" value="1"/>
</dbReference>
<keyword evidence="2 7" id="KW-0813">Transport</keyword>
<feature type="transmembrane region" description="Helical" evidence="7">
    <location>
        <begin position="186"/>
        <end position="205"/>
    </location>
</feature>
<dbReference type="InterPro" id="IPR035906">
    <property type="entry name" value="MetI-like_sf"/>
</dbReference>
<evidence type="ECO:0000256" key="4">
    <source>
        <dbReference type="ARBA" id="ARBA00022692"/>
    </source>
</evidence>
<dbReference type="InterPro" id="IPR050366">
    <property type="entry name" value="BP-dependent_transpt_permease"/>
</dbReference>
<feature type="domain" description="ABC transmembrane type-1" evidence="9">
    <location>
        <begin position="121"/>
        <end position="312"/>
    </location>
</feature>
<dbReference type="SUPFAM" id="SSF161098">
    <property type="entry name" value="MetI-like"/>
    <property type="match status" value="1"/>
</dbReference>
<feature type="transmembrane region" description="Helical" evidence="7">
    <location>
        <begin position="44"/>
        <end position="66"/>
    </location>
</feature>
<dbReference type="EMBL" id="CP078075">
    <property type="protein sequence ID" value="WDM44905.1"/>
    <property type="molecule type" value="Genomic_DNA"/>
</dbReference>
<keyword evidence="11" id="KW-1185">Reference proteome</keyword>
<dbReference type="InterPro" id="IPR000515">
    <property type="entry name" value="MetI-like"/>
</dbReference>
<keyword evidence="3" id="KW-1003">Cell membrane</keyword>
<dbReference type="PROSITE" id="PS50928">
    <property type="entry name" value="ABC_TM1"/>
    <property type="match status" value="1"/>
</dbReference>
<feature type="transmembrane region" description="Helical" evidence="7">
    <location>
        <begin position="163"/>
        <end position="180"/>
    </location>
</feature>
<dbReference type="PANTHER" id="PTHR43386:SF1">
    <property type="entry name" value="D,D-DIPEPTIDE TRANSPORT SYSTEM PERMEASE PROTEIN DDPC-RELATED"/>
    <property type="match status" value="1"/>
</dbReference>
<evidence type="ECO:0000256" key="7">
    <source>
        <dbReference type="RuleBase" id="RU363032"/>
    </source>
</evidence>